<dbReference type="EMBL" id="JACCBF010000001">
    <property type="protein sequence ID" value="NYD31101.1"/>
    <property type="molecule type" value="Genomic_DNA"/>
</dbReference>
<organism evidence="3 4">
    <name type="scientific">Nocardioides kongjuensis</name>
    <dbReference type="NCBI Taxonomy" id="349522"/>
    <lineage>
        <taxon>Bacteria</taxon>
        <taxon>Bacillati</taxon>
        <taxon>Actinomycetota</taxon>
        <taxon>Actinomycetes</taxon>
        <taxon>Propionibacteriales</taxon>
        <taxon>Nocardioidaceae</taxon>
        <taxon>Nocardioides</taxon>
    </lineage>
</organism>
<dbReference type="AlphaFoldDB" id="A0A852RBY6"/>
<gene>
    <name evidence="3" type="ORF">BJ958_002647</name>
</gene>
<dbReference type="SUPFAM" id="SSF51679">
    <property type="entry name" value="Bacterial luciferase-like"/>
    <property type="match status" value="1"/>
</dbReference>
<keyword evidence="4" id="KW-1185">Reference proteome</keyword>
<dbReference type="RefSeq" id="WP_218865746.1">
    <property type="nucleotide sequence ID" value="NZ_BAABEF010000001.1"/>
</dbReference>
<dbReference type="Pfam" id="PF00296">
    <property type="entry name" value="Bac_luciferase"/>
    <property type="match status" value="1"/>
</dbReference>
<evidence type="ECO:0000313" key="3">
    <source>
        <dbReference type="EMBL" id="NYD31101.1"/>
    </source>
</evidence>
<dbReference type="PANTHER" id="PTHR43244">
    <property type="match status" value="1"/>
</dbReference>
<dbReference type="Gene3D" id="3.20.20.30">
    <property type="entry name" value="Luciferase-like domain"/>
    <property type="match status" value="1"/>
</dbReference>
<evidence type="ECO:0000256" key="1">
    <source>
        <dbReference type="ARBA" id="ARBA00023002"/>
    </source>
</evidence>
<protein>
    <submittedName>
        <fullName evidence="3">5,10-methylenetetrahydromethanopterin reductase</fullName>
        <ecNumber evidence="3">1.5.98.2</ecNumber>
    </submittedName>
</protein>
<proteinExistence type="predicted"/>
<keyword evidence="1 3" id="KW-0560">Oxidoreductase</keyword>
<dbReference type="InterPro" id="IPR036661">
    <property type="entry name" value="Luciferase-like_sf"/>
</dbReference>
<dbReference type="PANTHER" id="PTHR43244:SF1">
    <property type="entry name" value="5,10-METHYLENETETRAHYDROMETHANOPTERIN REDUCTASE"/>
    <property type="match status" value="1"/>
</dbReference>
<evidence type="ECO:0000259" key="2">
    <source>
        <dbReference type="Pfam" id="PF00296"/>
    </source>
</evidence>
<feature type="domain" description="Luciferase-like" evidence="2">
    <location>
        <begin position="22"/>
        <end position="307"/>
    </location>
</feature>
<dbReference type="EC" id="1.5.98.2" evidence="3"/>
<comment type="caution">
    <text evidence="3">The sequence shown here is derived from an EMBL/GenBank/DDBJ whole genome shotgun (WGS) entry which is preliminary data.</text>
</comment>
<reference evidence="3 4" key="1">
    <citation type="submission" date="2020-07" db="EMBL/GenBank/DDBJ databases">
        <title>Sequencing the genomes of 1000 actinobacteria strains.</title>
        <authorList>
            <person name="Klenk H.-P."/>
        </authorList>
    </citation>
    <scope>NUCLEOTIDE SEQUENCE [LARGE SCALE GENOMIC DNA]</scope>
    <source>
        <strain evidence="3 4">DSM 19082</strain>
    </source>
</reference>
<dbReference type="GO" id="GO:0018537">
    <property type="term" value="F:coenzyme F420-dependent N5,N10-methenyltetrahydromethanopterin reductase activity"/>
    <property type="evidence" value="ECO:0007669"/>
    <property type="project" value="UniProtKB-EC"/>
</dbReference>
<accession>A0A852RBY6</accession>
<name>A0A852RBY6_9ACTN</name>
<dbReference type="GO" id="GO:0016705">
    <property type="term" value="F:oxidoreductase activity, acting on paired donors, with incorporation or reduction of molecular oxygen"/>
    <property type="evidence" value="ECO:0007669"/>
    <property type="project" value="InterPro"/>
</dbReference>
<sequence length="339" mass="36013">MTGAAGLRIGLGWAASGRPGSYAPLARYAEENGVDELVVYSDLLFRPPLGPLLEMAAATDRVQLGLGCLTPFTVHPVEIAGQVAYLDAASGGRAHLGLVRGAWLHQLGLDQRRAITAVRETADIVARLLRDDRSGMNGTVFQLAAGLGLQYDVHRDRIPLVIGTWSPRMAALAGEIADEIEVGGTANPDMAKVIRDLAAPGAERAGRDVDDLVVSFNPMLVVDEDRSAAEALARARGAMYVEAVGHLDPTVDLDPDLIERIRDLLADGDEEGAGRLVPAALLRRFLVCGTPSDVVDHLVELASAGVDKVYLGNPFGLDERRGLELLVERVLPAVRAAST</sequence>
<dbReference type="InterPro" id="IPR050564">
    <property type="entry name" value="F420-G6PD/mer"/>
</dbReference>
<dbReference type="InterPro" id="IPR011251">
    <property type="entry name" value="Luciferase-like_dom"/>
</dbReference>
<evidence type="ECO:0000313" key="4">
    <source>
        <dbReference type="Proteomes" id="UP000582231"/>
    </source>
</evidence>
<dbReference type="Proteomes" id="UP000582231">
    <property type="component" value="Unassembled WGS sequence"/>
</dbReference>
<dbReference type="CDD" id="cd01097">
    <property type="entry name" value="Tetrahydromethanopterin_reductase"/>
    <property type="match status" value="1"/>
</dbReference>